<dbReference type="EC" id="3.4.24.55" evidence="4"/>
<dbReference type="GO" id="GO:0005737">
    <property type="term" value="C:cytoplasm"/>
    <property type="evidence" value="ECO:0007669"/>
    <property type="project" value="UniProtKB-ARBA"/>
</dbReference>
<feature type="domain" description="Coenzyme PQQ synthesis protein F-like C-terminal lobe" evidence="18">
    <location>
        <begin position="781"/>
        <end position="880"/>
    </location>
</feature>
<name>A0A0C5VQT3_9GAMM</name>
<dbReference type="EMBL" id="CP007142">
    <property type="protein sequence ID" value="AJQ96621.1"/>
    <property type="molecule type" value="Genomic_DNA"/>
</dbReference>
<dbReference type="InterPro" id="IPR050626">
    <property type="entry name" value="Peptidase_M16"/>
</dbReference>
<evidence type="ECO:0000256" key="10">
    <source>
        <dbReference type="ARBA" id="ARBA00023049"/>
    </source>
</evidence>
<dbReference type="GO" id="GO:0004222">
    <property type="term" value="F:metalloendopeptidase activity"/>
    <property type="evidence" value="ECO:0007669"/>
    <property type="project" value="UniProtKB-EC"/>
</dbReference>
<dbReference type="InterPro" id="IPR054734">
    <property type="entry name" value="PqqF-like_C_4"/>
</dbReference>
<evidence type="ECO:0000256" key="3">
    <source>
        <dbReference type="ARBA" id="ARBA00007261"/>
    </source>
</evidence>
<dbReference type="InterPro" id="IPR011249">
    <property type="entry name" value="Metalloenz_LuxS/M16"/>
</dbReference>
<dbReference type="FunFam" id="3.30.830.10:FF:000005">
    <property type="entry name" value="nardilysin isoform X1"/>
    <property type="match status" value="1"/>
</dbReference>
<dbReference type="Pfam" id="PF16187">
    <property type="entry name" value="Peptidase_M16_M"/>
    <property type="match status" value="1"/>
</dbReference>
<evidence type="ECO:0000259" key="18">
    <source>
        <dbReference type="Pfam" id="PF22456"/>
    </source>
</evidence>
<dbReference type="Pfam" id="PF22456">
    <property type="entry name" value="PqqF-like_C_4"/>
    <property type="match status" value="1"/>
</dbReference>
<dbReference type="GO" id="GO:0046872">
    <property type="term" value="F:metal ion binding"/>
    <property type="evidence" value="ECO:0007669"/>
    <property type="project" value="UniProtKB-KW"/>
</dbReference>
<evidence type="ECO:0000256" key="12">
    <source>
        <dbReference type="ARBA" id="ARBA00031184"/>
    </source>
</evidence>
<evidence type="ECO:0000259" key="16">
    <source>
        <dbReference type="Pfam" id="PF05193"/>
    </source>
</evidence>
<evidence type="ECO:0000259" key="17">
    <source>
        <dbReference type="Pfam" id="PF16187"/>
    </source>
</evidence>
<dbReference type="PANTHER" id="PTHR43690:SF18">
    <property type="entry name" value="INSULIN-DEGRADING ENZYME-RELATED"/>
    <property type="match status" value="1"/>
</dbReference>
<dbReference type="STRING" id="1445510.YC6258_04589"/>
<evidence type="ECO:0000256" key="4">
    <source>
        <dbReference type="ARBA" id="ARBA00012449"/>
    </source>
</evidence>
<evidence type="ECO:0000256" key="14">
    <source>
        <dbReference type="RuleBase" id="RU004447"/>
    </source>
</evidence>
<dbReference type="Gene3D" id="3.30.830.10">
    <property type="entry name" value="Metalloenzyme, LuxS/M16 peptidase-like"/>
    <property type="match status" value="4"/>
</dbReference>
<evidence type="ECO:0000256" key="9">
    <source>
        <dbReference type="ARBA" id="ARBA00022833"/>
    </source>
</evidence>
<evidence type="ECO:0000256" key="6">
    <source>
        <dbReference type="ARBA" id="ARBA00022670"/>
    </source>
</evidence>
<evidence type="ECO:0000259" key="15">
    <source>
        <dbReference type="Pfam" id="PF00675"/>
    </source>
</evidence>
<reference evidence="19 20" key="1">
    <citation type="submission" date="2014-01" db="EMBL/GenBank/DDBJ databases">
        <title>Full genme sequencing of cellulolytic bacterium Gynuella sunshinyii YC6258T gen. nov., sp. nov.</title>
        <authorList>
            <person name="Khan H."/>
            <person name="Chung E.J."/>
            <person name="Chung Y.R."/>
        </authorList>
    </citation>
    <scope>NUCLEOTIDE SEQUENCE [LARGE SCALE GENOMIC DNA]</scope>
    <source>
        <strain evidence="19 20">YC6258</strain>
    </source>
</reference>
<evidence type="ECO:0000256" key="7">
    <source>
        <dbReference type="ARBA" id="ARBA00022723"/>
    </source>
</evidence>
<feature type="domain" description="Peptidase M16 middle/third" evidence="17">
    <location>
        <begin position="400"/>
        <end position="678"/>
    </location>
</feature>
<dbReference type="SUPFAM" id="SSF63411">
    <property type="entry name" value="LuxS/MPP-like metallohydrolase"/>
    <property type="match status" value="4"/>
</dbReference>
<feature type="domain" description="Peptidase M16 N-terminal" evidence="15">
    <location>
        <begin position="59"/>
        <end position="175"/>
    </location>
</feature>
<dbReference type="PANTHER" id="PTHR43690">
    <property type="entry name" value="NARDILYSIN"/>
    <property type="match status" value="1"/>
</dbReference>
<dbReference type="Pfam" id="PF00675">
    <property type="entry name" value="Peptidase_M16"/>
    <property type="match status" value="1"/>
</dbReference>
<dbReference type="HOGENOM" id="CLU_004639_1_1_6"/>
<evidence type="ECO:0000256" key="13">
    <source>
        <dbReference type="ARBA" id="ARBA00033450"/>
    </source>
</evidence>
<dbReference type="PROSITE" id="PS00143">
    <property type="entry name" value="INSULINASE"/>
    <property type="match status" value="1"/>
</dbReference>
<comment type="function">
    <text evidence="2">Endopeptidase that degrades small peptides of less than 7 kDa, such as glucagon and insulin.</text>
</comment>
<comment type="similarity">
    <text evidence="3 14">Belongs to the peptidase M16 family.</text>
</comment>
<dbReference type="InterPro" id="IPR001431">
    <property type="entry name" value="Pept_M16_Zn_BS"/>
</dbReference>
<dbReference type="InterPro" id="IPR011765">
    <property type="entry name" value="Pept_M16_N"/>
</dbReference>
<protein>
    <recommendedName>
        <fullName evidence="5">Protease 3</fullName>
        <ecNumber evidence="4">3.4.24.55</ecNumber>
    </recommendedName>
    <alternativeName>
        <fullName evidence="13">Pitrilysin</fullName>
    </alternativeName>
    <alternativeName>
        <fullName evidence="12">Protease III</fullName>
    </alternativeName>
    <alternativeName>
        <fullName evidence="11">Protease pi</fullName>
    </alternativeName>
</protein>
<gene>
    <name evidence="19" type="ORF">YC6258_04589</name>
</gene>
<proteinExistence type="inferred from homology"/>
<accession>A0A0C5VQT3</accession>
<dbReference type="RefSeq" id="WP_044618599.1">
    <property type="nucleotide sequence ID" value="NZ_CP007142.1"/>
</dbReference>
<dbReference type="GO" id="GO:0006508">
    <property type="term" value="P:proteolysis"/>
    <property type="evidence" value="ECO:0007669"/>
    <property type="project" value="UniProtKB-KW"/>
</dbReference>
<dbReference type="InterPro" id="IPR032632">
    <property type="entry name" value="Peptidase_M16_M"/>
</dbReference>
<organism evidence="19 20">
    <name type="scientific">Gynuella sunshinyii YC6258</name>
    <dbReference type="NCBI Taxonomy" id="1445510"/>
    <lineage>
        <taxon>Bacteria</taxon>
        <taxon>Pseudomonadati</taxon>
        <taxon>Pseudomonadota</taxon>
        <taxon>Gammaproteobacteria</taxon>
        <taxon>Oceanospirillales</taxon>
        <taxon>Saccharospirillaceae</taxon>
        <taxon>Gynuella</taxon>
    </lineage>
</organism>
<evidence type="ECO:0000313" key="20">
    <source>
        <dbReference type="Proteomes" id="UP000032266"/>
    </source>
</evidence>
<evidence type="ECO:0000256" key="2">
    <source>
        <dbReference type="ARBA" id="ARBA00002184"/>
    </source>
</evidence>
<dbReference type="KEGG" id="gsn:YC6258_04589"/>
<evidence type="ECO:0000256" key="5">
    <source>
        <dbReference type="ARBA" id="ARBA00017565"/>
    </source>
</evidence>
<dbReference type="InterPro" id="IPR007863">
    <property type="entry name" value="Peptidase_M16_C"/>
</dbReference>
<feature type="domain" description="Peptidase M16 C-terminal" evidence="16">
    <location>
        <begin position="216"/>
        <end position="394"/>
    </location>
</feature>
<keyword evidence="9" id="KW-0862">Zinc</keyword>
<evidence type="ECO:0000256" key="8">
    <source>
        <dbReference type="ARBA" id="ARBA00022801"/>
    </source>
</evidence>
<sequence>MRLSRKFLWSVSTVIVLTLAAGSLAWAKLEKADTNSGIEKPVTDNRDYQWLQLDNGLTILVVSDPNVETAAAVMNVATGSWANPDDRPGLAHFLEHMLFLGTEKYPDADEFSEFISGNGGSQNAMTMAENTIYFFDINADQFQPALDRFAQFFTAPLFNEEYVERERNAVDAEFHTGLLDDNRRYFDALRESVSPNHPASKFTVGSLDTLKPEGLRQDLINFYQQHYSADRMSLVIYGPAPVQQSAQLARELFSLVPQHRTEDTGPTLPYFTDAQLPLQLNVKAIKQTHKLTLSFPVPGPKTDLNTRAPFFISWLLNRDTKGSLSDVLKSRGLIESLGVNFADNRDDPTLFNVNIQLTPLGLKQTDQVINLVFDEIQLIRDQQVKPWLYEEMQKLQDLRFRFQESYQPVSYAMSLSNNLKYYPETQVLSGPYRFGEFNENAIQQWLQYLKPEQMALSLMTPDIKTTRESSYYKTPYSLTKISDERIKRWNDPSIDPDLANPEPNAFIPANLNVLPGTNPTSTLYEFAPDLYVDEPGQTLWFMQSNKFNTPKVDLRARLQNAWFSANVSNQIKTLLYLELVKDSLLDIADEASLAGLGYKLWQEQQGVVIRVYGYNDKLPLFVDNIINELVTLKIRPDRFEALKAELLRKFDNQKKERLLNQLYLQVYDLIDPNFLTSEEIIPELKKLTPKDLEVVREQFNGKTKLLDLIHGNMTESQAINLSNRIAANFKTVATETNADEVIKLNNETSYLNVDSDESDSAIMIYYQGEDSGYRDLAMFMLLNQLLQNQFFTQLRTEKQLGYAVYTRNLNFEKVPGLAFVIQSPETDPGLLQLHIEKFLNEAPQWLQKLSEDEFNKNKQGLISNLTEPDKNLLEAGTRYWHNLHYHNYNFNEQRRIAREMNAITLDGVLKFMEISILNDNAKRLIVYHIGKGHEQDYKQHRVIHAGEKIIRSTEGFQKGKATFSFTDGKL</sequence>
<evidence type="ECO:0000256" key="11">
    <source>
        <dbReference type="ARBA" id="ARBA00029597"/>
    </source>
</evidence>
<dbReference type="Proteomes" id="UP000032266">
    <property type="component" value="Chromosome"/>
</dbReference>
<keyword evidence="20" id="KW-1185">Reference proteome</keyword>
<keyword evidence="8 19" id="KW-0378">Hydrolase</keyword>
<keyword evidence="7" id="KW-0479">Metal-binding</keyword>
<dbReference type="FunFam" id="3.30.830.10:FF:000012">
    <property type="entry name" value="Protease 3"/>
    <property type="match status" value="1"/>
</dbReference>
<dbReference type="AlphaFoldDB" id="A0A0C5VQT3"/>
<dbReference type="Pfam" id="PF05193">
    <property type="entry name" value="Peptidase_M16_C"/>
    <property type="match status" value="1"/>
</dbReference>
<keyword evidence="6" id="KW-0645">Protease</keyword>
<comment type="cofactor">
    <cofactor evidence="1">
        <name>Zn(2+)</name>
        <dbReference type="ChEBI" id="CHEBI:29105"/>
    </cofactor>
</comment>
<evidence type="ECO:0000256" key="1">
    <source>
        <dbReference type="ARBA" id="ARBA00001947"/>
    </source>
</evidence>
<evidence type="ECO:0000313" key="19">
    <source>
        <dbReference type="EMBL" id="AJQ96621.1"/>
    </source>
</evidence>
<dbReference type="OrthoDB" id="9811314at2"/>
<keyword evidence="10" id="KW-0482">Metalloprotease</keyword>
<dbReference type="PATRIC" id="fig|1445510.3.peg.4552"/>